<keyword evidence="2" id="KW-1185">Reference proteome</keyword>
<sequence>MRKHPVVGMIGRKRVGKDTFADTLVAEYGFTRVSLAGPLKDAALRLNPIVGPSPIPGGLGSDYRRLADVVEAIGWEKAKDFVPGVRETLQRLGTDAIRAIDDTFWIRAAVKAIDAIDGPVVITDVRFPNEADMIQALAGYTVRIERSLPDDGDVHPSETALDNFVADFHVHNDGPLEDLQDHARYIADHVGSVAMWRLAKADAR</sequence>
<dbReference type="Gene3D" id="3.40.50.300">
    <property type="entry name" value="P-loop containing nucleotide triphosphate hydrolases"/>
    <property type="match status" value="1"/>
</dbReference>
<accession>A0AA49FAE2</accession>
<name>A0AA49FAE2_9CAUD</name>
<keyword evidence="1" id="KW-0418">Kinase</keyword>
<dbReference type="Pfam" id="PF21448">
    <property type="entry name" value="DNMK"/>
    <property type="match status" value="1"/>
</dbReference>
<dbReference type="SUPFAM" id="SSF52540">
    <property type="entry name" value="P-loop containing nucleoside triphosphate hydrolases"/>
    <property type="match status" value="1"/>
</dbReference>
<gene>
    <name evidence="1" type="primary">26</name>
    <name evidence="1" type="ORF">SEA_VROOMVROOM_26</name>
</gene>
<dbReference type="GO" id="GO:0016301">
    <property type="term" value="F:kinase activity"/>
    <property type="evidence" value="ECO:0007669"/>
    <property type="project" value="UniProtKB-KW"/>
</dbReference>
<dbReference type="InterPro" id="IPR027417">
    <property type="entry name" value="P-loop_NTPase"/>
</dbReference>
<proteinExistence type="predicted"/>
<dbReference type="InterPro" id="IPR048444">
    <property type="entry name" value="DNMK"/>
</dbReference>
<dbReference type="EMBL" id="OQ938592">
    <property type="protein sequence ID" value="WIC90176.1"/>
    <property type="molecule type" value="Genomic_DNA"/>
</dbReference>
<organism evidence="1 2">
    <name type="scientific">Arthrobacter phage VroomVroom</name>
    <dbReference type="NCBI Taxonomy" id="3049371"/>
    <lineage>
        <taxon>Viruses</taxon>
        <taxon>Duplodnaviria</taxon>
        <taxon>Heunggongvirae</taxon>
        <taxon>Uroviricota</taxon>
        <taxon>Caudoviricetes</taxon>
        <taxon>Casidaviridae</taxon>
        <taxon>Hilgardvirus</taxon>
        <taxon>Hilgardvirus vroomvroom</taxon>
    </lineage>
</organism>
<keyword evidence="1" id="KW-0808">Transferase</keyword>
<reference evidence="1" key="1">
    <citation type="submission" date="2023-05" db="EMBL/GenBank/DDBJ databases">
        <authorList>
            <person name="Barden S."/>
            <person name="Berber-Pulido R."/>
            <person name="Bursulaya I."/>
            <person name="Chawla E."/>
            <person name="Critzer N.A."/>
            <person name="Dawson N.R."/>
            <person name="Deal M.M."/>
            <person name="Douglas K.A."/>
            <person name="Estampa J.P."/>
            <person name="Gowdy G.A."/>
            <person name="Hamid B."/>
            <person name="Hernandez E.R."/>
            <person name="Hoang R.L."/>
            <person name="Hughes A.L."/>
            <person name="Kim C.J."/>
            <person name="Kretschmer T.O."/>
            <person name="Le V.D."/>
            <person name="Li A."/>
            <person name="Li M."/>
            <person name="Lim J.M."/>
            <person name="Martin K.B."/>
            <person name="Martinez D.M."/>
            <person name="Nguyen A.H."/>
            <person name="Okumura J.H."/>
            <person name="Ortiz-Gomez D.E."/>
            <person name="Pan C."/>
            <person name="Pisipati K.L."/>
            <person name="Reyimjan D."/>
            <person name="Robles A."/>
            <person name="Rodriguez J.F."/>
            <person name="Sacristan A."/>
            <person name="Scriven S.P."/>
            <person name="Smith S.M."/>
            <person name="Tosasuk K."/>
            <person name="Tran K.A."/>
            <person name="Unanwa N.C."/>
            <person name="Vajragiri S."/>
            <person name="Vanderpool L.R."/>
            <person name="Vu T.T."/>
            <person name="Wang X."/>
            <person name="Wu F."/>
            <person name="Zhu Y.A."/>
            <person name="Nguyen M."/>
            <person name="Stephenson J.C."/>
            <person name="Zorawik M."/>
            <person name="Garza D.R."/>
            <person name="Reputana M.J."/>
            <person name="Al Banaa F.A."/>
            <person name="Reddi K."/>
            <person name="Freise A.C."/>
            <person name="Furlong K.P."/>
            <person name="Rudner A.D."/>
            <person name="Beyer A.R."/>
            <person name="Chong R.A."/>
            <person name="Edgington N.P."/>
            <person name="Garcia Costas A.M."/>
            <person name="Gibb B.P."/>
            <person name="Klyczek K.K."/>
            <person name="Swerdlow S.J."/>
            <person name="Garlena R.A."/>
            <person name="Russell D.A."/>
            <person name="Jacobs-Sera D."/>
            <person name="Hatfull G.F."/>
        </authorList>
    </citation>
    <scope>NUCLEOTIDE SEQUENCE</scope>
</reference>
<evidence type="ECO:0000313" key="2">
    <source>
        <dbReference type="Proteomes" id="UP001243977"/>
    </source>
</evidence>
<protein>
    <submittedName>
        <fullName evidence="1">Deoxynucleoside monophosphate kinase</fullName>
    </submittedName>
</protein>
<dbReference type="Proteomes" id="UP001243977">
    <property type="component" value="Segment"/>
</dbReference>
<evidence type="ECO:0000313" key="1">
    <source>
        <dbReference type="EMBL" id="WIC90176.1"/>
    </source>
</evidence>